<comment type="caution">
    <text evidence="1">The sequence shown here is derived from an EMBL/GenBank/DDBJ whole genome shotgun (WGS) entry which is preliminary data.</text>
</comment>
<reference evidence="2" key="1">
    <citation type="journal article" date="2019" name="Int. J. Syst. Evol. Microbiol.">
        <title>The Global Catalogue of Microorganisms (GCM) 10K type strain sequencing project: providing services to taxonomists for standard genome sequencing and annotation.</title>
        <authorList>
            <consortium name="The Broad Institute Genomics Platform"/>
            <consortium name="The Broad Institute Genome Sequencing Center for Infectious Disease"/>
            <person name="Wu L."/>
            <person name="Ma J."/>
        </authorList>
    </citation>
    <scope>NUCLEOTIDE SEQUENCE [LARGE SCALE GENOMIC DNA]</scope>
    <source>
        <strain evidence="2">CGMCC 1.19062</strain>
    </source>
</reference>
<organism evidence="1 2">
    <name type="scientific">Lacibacterium aquatile</name>
    <dbReference type="NCBI Taxonomy" id="1168082"/>
    <lineage>
        <taxon>Bacteria</taxon>
        <taxon>Pseudomonadati</taxon>
        <taxon>Pseudomonadota</taxon>
        <taxon>Alphaproteobacteria</taxon>
        <taxon>Rhodospirillales</taxon>
        <taxon>Rhodospirillaceae</taxon>
    </lineage>
</organism>
<dbReference type="RefSeq" id="WP_379875673.1">
    <property type="nucleotide sequence ID" value="NZ_JBHUIP010000005.1"/>
</dbReference>
<evidence type="ECO:0000313" key="1">
    <source>
        <dbReference type="EMBL" id="MFD2262709.1"/>
    </source>
</evidence>
<sequence>MSEVWTELLDELDELHEQILDLSELTAEQAAAVEQGDMEAVAEIERIKERVLPGLHRANTLLRAILRDRPTFEELEDLGVVEVLVALQGLSGEAQTLEQTVAASYHVKQFKIRNFLKALRKASLQMTRYTQSGAVVTVDTSRPDEHNDI</sequence>
<protein>
    <recommendedName>
        <fullName evidence="3">Flagellar protein FlgN</fullName>
    </recommendedName>
</protein>
<dbReference type="EMBL" id="JBHUIP010000005">
    <property type="protein sequence ID" value="MFD2262709.1"/>
    <property type="molecule type" value="Genomic_DNA"/>
</dbReference>
<proteinExistence type="predicted"/>
<keyword evidence="2" id="KW-1185">Reference proteome</keyword>
<accession>A0ABW5DS53</accession>
<evidence type="ECO:0000313" key="2">
    <source>
        <dbReference type="Proteomes" id="UP001597295"/>
    </source>
</evidence>
<gene>
    <name evidence="1" type="ORF">ACFSM5_07400</name>
</gene>
<evidence type="ECO:0008006" key="3">
    <source>
        <dbReference type="Google" id="ProtNLM"/>
    </source>
</evidence>
<name>A0ABW5DS53_9PROT</name>
<dbReference type="Proteomes" id="UP001597295">
    <property type="component" value="Unassembled WGS sequence"/>
</dbReference>